<comment type="caution">
    <text evidence="1">The sequence shown here is derived from an EMBL/GenBank/DDBJ whole genome shotgun (WGS) entry which is preliminary data.</text>
</comment>
<reference evidence="1" key="1">
    <citation type="submission" date="2017-06" db="EMBL/GenBank/DDBJ databases">
        <title>The pomegranate genome and the genomics of punicalagin biosynthesis.</title>
        <authorList>
            <person name="Xu C."/>
        </authorList>
    </citation>
    <scope>NUCLEOTIDE SEQUENCE [LARGE SCALE GENOMIC DNA]</scope>
    <source>
        <tissue evidence="1">Fresh leaf</tissue>
    </source>
</reference>
<protein>
    <submittedName>
        <fullName evidence="1">Uncharacterized protein</fullName>
    </submittedName>
</protein>
<dbReference type="EMBL" id="MTKT01000676">
    <property type="protein sequence ID" value="OWM89158.1"/>
    <property type="molecule type" value="Genomic_DNA"/>
</dbReference>
<gene>
    <name evidence="1" type="ORF">CDL15_Pgr026321</name>
</gene>
<proteinExistence type="predicted"/>
<dbReference type="AlphaFoldDB" id="A0A218XWJ6"/>
<accession>A0A218XWJ6</accession>
<organism evidence="1">
    <name type="scientific">Punica granatum</name>
    <name type="common">Pomegranate</name>
    <dbReference type="NCBI Taxonomy" id="22663"/>
    <lineage>
        <taxon>Eukaryota</taxon>
        <taxon>Viridiplantae</taxon>
        <taxon>Streptophyta</taxon>
        <taxon>Embryophyta</taxon>
        <taxon>Tracheophyta</taxon>
        <taxon>Spermatophyta</taxon>
        <taxon>Magnoliopsida</taxon>
        <taxon>eudicotyledons</taxon>
        <taxon>Gunneridae</taxon>
        <taxon>Pentapetalae</taxon>
        <taxon>rosids</taxon>
        <taxon>malvids</taxon>
        <taxon>Myrtales</taxon>
        <taxon>Lythraceae</taxon>
        <taxon>Punica</taxon>
    </lineage>
</organism>
<evidence type="ECO:0000313" key="1">
    <source>
        <dbReference type="EMBL" id="OWM89158.1"/>
    </source>
</evidence>
<name>A0A218XWJ6_PUNGR</name>
<sequence length="95" mass="10130">MGPGDRLDATAMTAWSPVLDVWDKTLRAHKPAIRGKGKEIMAWKWESVASKDGNSKVVNGCQNPKAIGGCQNPKVVNGDCRNSKAVNGGCPNPKL</sequence>
<dbReference type="Proteomes" id="UP000197138">
    <property type="component" value="Unassembled WGS sequence"/>
</dbReference>